<organism evidence="2 3">
    <name type="scientific">Asparagus officinalis</name>
    <name type="common">Garden asparagus</name>
    <dbReference type="NCBI Taxonomy" id="4686"/>
    <lineage>
        <taxon>Eukaryota</taxon>
        <taxon>Viridiplantae</taxon>
        <taxon>Streptophyta</taxon>
        <taxon>Embryophyta</taxon>
        <taxon>Tracheophyta</taxon>
        <taxon>Spermatophyta</taxon>
        <taxon>Magnoliopsida</taxon>
        <taxon>Liliopsida</taxon>
        <taxon>Asparagales</taxon>
        <taxon>Asparagaceae</taxon>
        <taxon>Asparagoideae</taxon>
        <taxon>Asparagus</taxon>
    </lineage>
</organism>
<evidence type="ECO:0000313" key="3">
    <source>
        <dbReference type="Proteomes" id="UP000243459"/>
    </source>
</evidence>
<sequence>MWVMVTSKDVLMRDLMSVLLPTALVRASSHVSRKLLVPMDLGRQTFFMEGAGHQVVSAFVEIVFDNSDNRIPVDKDEVRLRRTIGLKKDEYFLDAKHVTKTEVMNLLESAGFSRSNPYYVV</sequence>
<dbReference type="InterPro" id="IPR003395">
    <property type="entry name" value="RecF/RecN/SMC_N"/>
</dbReference>
<accession>A0A5P1EC81</accession>
<feature type="domain" description="RecF/RecN/SMC N-terminal" evidence="1">
    <location>
        <begin position="50"/>
        <end position="114"/>
    </location>
</feature>
<dbReference type="Gene3D" id="3.40.50.300">
    <property type="entry name" value="P-loop containing nucleotide triphosphate hydrolases"/>
    <property type="match status" value="1"/>
</dbReference>
<dbReference type="InterPro" id="IPR027417">
    <property type="entry name" value="P-loop_NTPase"/>
</dbReference>
<dbReference type="AlphaFoldDB" id="A0A5P1EC81"/>
<dbReference type="PANTHER" id="PTHR43977">
    <property type="entry name" value="STRUCTURAL MAINTENANCE OF CHROMOSOMES PROTEIN 3"/>
    <property type="match status" value="1"/>
</dbReference>
<evidence type="ECO:0000259" key="1">
    <source>
        <dbReference type="Pfam" id="PF02463"/>
    </source>
</evidence>
<dbReference type="Proteomes" id="UP000243459">
    <property type="component" value="Chromosome 7"/>
</dbReference>
<gene>
    <name evidence="2" type="ORF">A4U43_C07F14890</name>
</gene>
<reference evidence="3" key="1">
    <citation type="journal article" date="2017" name="Nat. Commun.">
        <title>The asparagus genome sheds light on the origin and evolution of a young Y chromosome.</title>
        <authorList>
            <person name="Harkess A."/>
            <person name="Zhou J."/>
            <person name="Xu C."/>
            <person name="Bowers J.E."/>
            <person name="Van der Hulst R."/>
            <person name="Ayyampalayam S."/>
            <person name="Mercati F."/>
            <person name="Riccardi P."/>
            <person name="McKain M.R."/>
            <person name="Kakrana A."/>
            <person name="Tang H."/>
            <person name="Ray J."/>
            <person name="Groenendijk J."/>
            <person name="Arikit S."/>
            <person name="Mathioni S.M."/>
            <person name="Nakano M."/>
            <person name="Shan H."/>
            <person name="Telgmann-Rauber A."/>
            <person name="Kanno A."/>
            <person name="Yue Z."/>
            <person name="Chen H."/>
            <person name="Li W."/>
            <person name="Chen Y."/>
            <person name="Xu X."/>
            <person name="Zhang Y."/>
            <person name="Luo S."/>
            <person name="Chen H."/>
            <person name="Gao J."/>
            <person name="Mao Z."/>
            <person name="Pires J.C."/>
            <person name="Luo M."/>
            <person name="Kudrna D."/>
            <person name="Wing R.A."/>
            <person name="Meyers B.C."/>
            <person name="Yi K."/>
            <person name="Kong H."/>
            <person name="Lavrijsen P."/>
            <person name="Sunseri F."/>
            <person name="Falavigna A."/>
            <person name="Ye Y."/>
            <person name="Leebens-Mack J.H."/>
            <person name="Chen G."/>
        </authorList>
    </citation>
    <scope>NUCLEOTIDE SEQUENCE [LARGE SCALE GENOMIC DNA]</scope>
    <source>
        <strain evidence="3">cv. DH0086</strain>
    </source>
</reference>
<proteinExistence type="predicted"/>
<dbReference type="Pfam" id="PF02463">
    <property type="entry name" value="SMC_N"/>
    <property type="match status" value="1"/>
</dbReference>
<evidence type="ECO:0000313" key="2">
    <source>
        <dbReference type="EMBL" id="ONK63414.1"/>
    </source>
</evidence>
<protein>
    <recommendedName>
        <fullName evidence="1">RecF/RecN/SMC N-terminal domain-containing protein</fullName>
    </recommendedName>
</protein>
<dbReference type="Gramene" id="ONK63414">
    <property type="protein sequence ID" value="ONK63414"/>
    <property type="gene ID" value="A4U43_C07F14890"/>
</dbReference>
<dbReference type="GO" id="GO:0051276">
    <property type="term" value="P:chromosome organization"/>
    <property type="evidence" value="ECO:0007669"/>
    <property type="project" value="UniProtKB-ARBA"/>
</dbReference>
<name>A0A5P1EC81_ASPOF</name>
<dbReference type="EMBL" id="CM007387">
    <property type="protein sequence ID" value="ONK63414.1"/>
    <property type="molecule type" value="Genomic_DNA"/>
</dbReference>
<keyword evidence="3" id="KW-1185">Reference proteome</keyword>